<dbReference type="EMBL" id="LZYO01000035">
    <property type="protein sequence ID" value="ODH41159.1"/>
    <property type="molecule type" value="Genomic_DNA"/>
</dbReference>
<evidence type="ECO:0000313" key="4">
    <source>
        <dbReference type="Proteomes" id="UP000242814"/>
    </source>
</evidence>
<feature type="compositionally biased region" description="Acidic residues" evidence="2">
    <location>
        <begin position="680"/>
        <end position="690"/>
    </location>
</feature>
<dbReference type="VEuPathDB" id="FungiDB:PADG_11314"/>
<feature type="compositionally biased region" description="Polar residues" evidence="2">
    <location>
        <begin position="873"/>
        <end position="893"/>
    </location>
</feature>
<feature type="compositionally biased region" description="Polar residues" evidence="2">
    <location>
        <begin position="33"/>
        <end position="99"/>
    </location>
</feature>
<feature type="coiled-coil region" evidence="1">
    <location>
        <begin position="185"/>
        <end position="239"/>
    </location>
</feature>
<feature type="region of interest" description="Disordered" evidence="2">
    <location>
        <begin position="872"/>
        <end position="1008"/>
    </location>
</feature>
<feature type="compositionally biased region" description="Polar residues" evidence="2">
    <location>
        <begin position="521"/>
        <end position="532"/>
    </location>
</feature>
<accession>A0A1D2JLL2</accession>
<feature type="compositionally biased region" description="Polar residues" evidence="2">
    <location>
        <begin position="815"/>
        <end position="828"/>
    </location>
</feature>
<evidence type="ECO:0008006" key="5">
    <source>
        <dbReference type="Google" id="ProtNLM"/>
    </source>
</evidence>
<evidence type="ECO:0000256" key="1">
    <source>
        <dbReference type="SAM" id="Coils"/>
    </source>
</evidence>
<reference evidence="3 4" key="1">
    <citation type="submission" date="2016-06" db="EMBL/GenBank/DDBJ databases">
        <authorList>
            <person name="Kjaerup R.B."/>
            <person name="Dalgaard T.S."/>
            <person name="Juul-Madsen H.R."/>
        </authorList>
    </citation>
    <scope>NUCLEOTIDE SEQUENCE [LARGE SCALE GENOMIC DNA]</scope>
    <source>
        <strain evidence="3 4">Pb300</strain>
    </source>
</reference>
<gene>
    <name evidence="3" type="ORF">ACO22_01459</name>
</gene>
<evidence type="ECO:0000256" key="2">
    <source>
        <dbReference type="SAM" id="MobiDB-lite"/>
    </source>
</evidence>
<feature type="region of interest" description="Disordered" evidence="2">
    <location>
        <begin position="307"/>
        <end position="342"/>
    </location>
</feature>
<feature type="region of interest" description="Disordered" evidence="2">
    <location>
        <begin position="512"/>
        <end position="532"/>
    </location>
</feature>
<keyword evidence="1" id="KW-0175">Coiled coil</keyword>
<feature type="compositionally biased region" description="Polar residues" evidence="2">
    <location>
        <begin position="122"/>
        <end position="137"/>
    </location>
</feature>
<proteinExistence type="predicted"/>
<comment type="caution">
    <text evidence="3">The sequence shown here is derived from an EMBL/GenBank/DDBJ whole genome shotgun (WGS) entry which is preliminary data.</text>
</comment>
<dbReference type="AlphaFoldDB" id="A0A1D2JLL2"/>
<name>A0A1D2JLL2_PARBR</name>
<feature type="region of interest" description="Disordered" evidence="2">
    <location>
        <begin position="636"/>
        <end position="698"/>
    </location>
</feature>
<dbReference type="Proteomes" id="UP000242814">
    <property type="component" value="Unassembled WGS sequence"/>
</dbReference>
<feature type="region of interest" description="Disordered" evidence="2">
    <location>
        <begin position="1"/>
        <end position="146"/>
    </location>
</feature>
<feature type="region of interest" description="Disordered" evidence="2">
    <location>
        <begin position="736"/>
        <end position="801"/>
    </location>
</feature>
<dbReference type="VEuPathDB" id="FungiDB:PADG_11313"/>
<feature type="compositionally biased region" description="Polar residues" evidence="2">
    <location>
        <begin position="962"/>
        <end position="974"/>
    </location>
</feature>
<organism evidence="3 4">
    <name type="scientific">Paracoccidioides brasiliensis</name>
    <dbReference type="NCBI Taxonomy" id="121759"/>
    <lineage>
        <taxon>Eukaryota</taxon>
        <taxon>Fungi</taxon>
        <taxon>Dikarya</taxon>
        <taxon>Ascomycota</taxon>
        <taxon>Pezizomycotina</taxon>
        <taxon>Eurotiomycetes</taxon>
        <taxon>Eurotiomycetidae</taxon>
        <taxon>Onygenales</taxon>
        <taxon>Ajellomycetaceae</taxon>
        <taxon>Paracoccidioides</taxon>
    </lineage>
</organism>
<feature type="region of interest" description="Disordered" evidence="2">
    <location>
        <begin position="813"/>
        <end position="851"/>
    </location>
</feature>
<feature type="compositionally biased region" description="Acidic residues" evidence="2">
    <location>
        <begin position="744"/>
        <end position="756"/>
    </location>
</feature>
<evidence type="ECO:0000313" key="3">
    <source>
        <dbReference type="EMBL" id="ODH41159.1"/>
    </source>
</evidence>
<sequence length="1058" mass="114764">MDSHNYRHRLANDGPASSPTVGAAARSRKQFSAEPSTPDYSHPSQSNAQSRNMKNSTTRINTDTSRVSASPTSARADTPQRNNDSTGSTPLVNPSSSLLQGLINEQRASRGGRRAASEHVSESQVQTPATVPSQADSSSEKQRKVSNVLSAGLKQPREMGLRETDQYVSKLNKLNFDLKLEIYHRTQQLVSLEKKLERMEALEEEVRRLQGVEDQFHELHEVEETNQRLRHSNEHLRMELDKRDQAVNEAVELICQLEAKIETLEPADDANNQLLTARPHTSEGLAVSPAITPKSTLIFDIPDRTSSWKGTSSARSLRSRVETTSSSAHRPRRHPSFLRESSGSTSALRSLYITEGDVSRNGFSSASRAGSILSGDELPEPESPRLSILSECSYLNPSATPSKLFVADMASIGPPARSFTQPISKLELSPKETGEEQNKNSKLSRIDQWIQPQENLLISALGPKRPSYTAANNTSSAASSKKQPFLGTAFQAKRLVKAYKFDTPVLDGPIFNGTRLPPTPDTMSTSNADARNGSNSSIIAEKSLLDQGPLLANFSSIGHAGLRRPRSADDITTRPSTATTALSGRMETLSNATRLGNNPSRDQLASMFPAYGHGAGESDPSRLFVHGNLGGGGYEYASRKHKDGNVTKVGDDGGASPAKRNRYPISMKSTHSKPRCADGHDDDEGDDDDNNYGASSPLLTPQDWLEAARPAAHGGKCRIHAIKRHSLQMDGMDTSQHTLKLSSDDPDDDSDNDENEPQLPTLKSLRVRVGERNKNTPNRNLQQSQPQPPPQPPQNLNLPPRRRLSLRPRFFSRTIAASQRGNTPTSSDAIGEKAGAPFPQIGRRRRMSTSRQTSINVDFPVLPLSLGRAASSLGHNGSSNNDTETGASASMASRNEAGASGIGGRLYTSSSTPEAPSEPTKRRPTSLGLFGWMTGRGGTATAAAGSTDSTFLHNNMPVRDSPTPTQQTSRQAQMPTPTPPATASSALKHRRNKSLNQNQKPAKSPGCTVSVTTYPASDGVELYDVASLKDPAIVSVQDDSVMEQRPSRFSHRRALRKV</sequence>
<dbReference type="VEuPathDB" id="FungiDB:PABG_03205"/>
<feature type="compositionally biased region" description="Polar residues" evidence="2">
    <location>
        <begin position="994"/>
        <end position="1008"/>
    </location>
</feature>
<protein>
    <recommendedName>
        <fullName evidence="5">Centrosomin N-terminal motif 1 domain-containing protein</fullName>
    </recommendedName>
</protein>
<feature type="compositionally biased region" description="Polar residues" evidence="2">
    <location>
        <begin position="307"/>
        <end position="316"/>
    </location>
</feature>
<feature type="compositionally biased region" description="Low complexity" evidence="2">
    <location>
        <begin position="908"/>
        <end position="918"/>
    </location>
</feature>